<evidence type="ECO:0000256" key="2">
    <source>
        <dbReference type="ARBA" id="ARBA00009634"/>
    </source>
</evidence>
<gene>
    <name evidence="16" type="ORF">NDU88_001389</name>
</gene>
<keyword evidence="4" id="KW-0433">Leucine-rich repeat</keyword>
<dbReference type="Pfam" id="PF13855">
    <property type="entry name" value="LRR_8"/>
    <property type="match status" value="1"/>
</dbReference>
<evidence type="ECO:0000256" key="7">
    <source>
        <dbReference type="ARBA" id="ARBA00022737"/>
    </source>
</evidence>
<dbReference type="AlphaFoldDB" id="A0AAV7KPG0"/>
<dbReference type="Gene3D" id="3.80.10.10">
    <property type="entry name" value="Ribonuclease Inhibitor"/>
    <property type="match status" value="1"/>
</dbReference>
<keyword evidence="17" id="KW-1185">Reference proteome</keyword>
<keyword evidence="13" id="KW-0395">Inflammatory response</keyword>
<dbReference type="InterPro" id="IPR001611">
    <property type="entry name" value="Leu-rich_rpt"/>
</dbReference>
<keyword evidence="8" id="KW-0391">Immunity</keyword>
<name>A0AAV7KPG0_PLEWA</name>
<keyword evidence="12" id="KW-0325">Glycoprotein</keyword>
<dbReference type="Gene3D" id="3.40.50.10140">
    <property type="entry name" value="Toll/interleukin-1 receptor homology (TIR) domain"/>
    <property type="match status" value="1"/>
</dbReference>
<evidence type="ECO:0000256" key="12">
    <source>
        <dbReference type="ARBA" id="ARBA00023180"/>
    </source>
</evidence>
<dbReference type="Pfam" id="PF01582">
    <property type="entry name" value="TIR"/>
    <property type="match status" value="1"/>
</dbReference>
<dbReference type="GO" id="GO:0045087">
    <property type="term" value="P:innate immune response"/>
    <property type="evidence" value="ECO:0007669"/>
    <property type="project" value="UniProtKB-KW"/>
</dbReference>
<protein>
    <recommendedName>
        <fullName evidence="15">TIR domain-containing protein</fullName>
    </recommendedName>
</protein>
<evidence type="ECO:0000256" key="11">
    <source>
        <dbReference type="ARBA" id="ARBA00023170"/>
    </source>
</evidence>
<dbReference type="FunFam" id="3.40.50.10140:FF:000001">
    <property type="entry name" value="Toll-like receptor 2"/>
    <property type="match status" value="1"/>
</dbReference>
<evidence type="ECO:0000256" key="4">
    <source>
        <dbReference type="ARBA" id="ARBA00022614"/>
    </source>
</evidence>
<dbReference type="GO" id="GO:0002224">
    <property type="term" value="P:toll-like receptor signaling pathway"/>
    <property type="evidence" value="ECO:0007669"/>
    <property type="project" value="TreeGrafter"/>
</dbReference>
<evidence type="ECO:0000256" key="14">
    <source>
        <dbReference type="SAM" id="Phobius"/>
    </source>
</evidence>
<evidence type="ECO:0000256" key="10">
    <source>
        <dbReference type="ARBA" id="ARBA00023136"/>
    </source>
</evidence>
<dbReference type="InterPro" id="IPR032675">
    <property type="entry name" value="LRR_dom_sf"/>
</dbReference>
<dbReference type="SMART" id="SM00255">
    <property type="entry name" value="TIR"/>
    <property type="match status" value="1"/>
</dbReference>
<organism evidence="16 17">
    <name type="scientific">Pleurodeles waltl</name>
    <name type="common">Iberian ribbed newt</name>
    <dbReference type="NCBI Taxonomy" id="8319"/>
    <lineage>
        <taxon>Eukaryota</taxon>
        <taxon>Metazoa</taxon>
        <taxon>Chordata</taxon>
        <taxon>Craniata</taxon>
        <taxon>Vertebrata</taxon>
        <taxon>Euteleostomi</taxon>
        <taxon>Amphibia</taxon>
        <taxon>Batrachia</taxon>
        <taxon>Caudata</taxon>
        <taxon>Salamandroidea</taxon>
        <taxon>Salamandridae</taxon>
        <taxon>Pleurodelinae</taxon>
        <taxon>Pleurodeles</taxon>
    </lineage>
</organism>
<dbReference type="GO" id="GO:0006954">
    <property type="term" value="P:inflammatory response"/>
    <property type="evidence" value="ECO:0007669"/>
    <property type="project" value="UniProtKB-KW"/>
</dbReference>
<evidence type="ECO:0000256" key="1">
    <source>
        <dbReference type="ARBA" id="ARBA00004479"/>
    </source>
</evidence>
<dbReference type="PANTHER" id="PTHR24365:SF26">
    <property type="entry name" value="TOLL-LIKE RECEPTOR 18"/>
    <property type="match status" value="1"/>
</dbReference>
<dbReference type="PRINTS" id="PR01537">
    <property type="entry name" value="INTRLKN1R1F"/>
</dbReference>
<proteinExistence type="inferred from homology"/>
<keyword evidence="7" id="KW-0677">Repeat</keyword>
<evidence type="ECO:0000256" key="8">
    <source>
        <dbReference type="ARBA" id="ARBA00022859"/>
    </source>
</evidence>
<dbReference type="InterPro" id="IPR000157">
    <property type="entry name" value="TIR_dom"/>
</dbReference>
<dbReference type="Proteomes" id="UP001066276">
    <property type="component" value="Chromosome 12"/>
</dbReference>
<evidence type="ECO:0000313" key="16">
    <source>
        <dbReference type="EMBL" id="KAJ1081206.1"/>
    </source>
</evidence>
<keyword evidence="10 14" id="KW-0472">Membrane</keyword>
<dbReference type="GO" id="GO:0038023">
    <property type="term" value="F:signaling receptor activity"/>
    <property type="evidence" value="ECO:0007669"/>
    <property type="project" value="TreeGrafter"/>
</dbReference>
<dbReference type="PANTHER" id="PTHR24365">
    <property type="entry name" value="TOLL-LIKE RECEPTOR"/>
    <property type="match status" value="1"/>
</dbReference>
<accession>A0AAV7KPG0</accession>
<evidence type="ECO:0000256" key="3">
    <source>
        <dbReference type="ARBA" id="ARBA00022588"/>
    </source>
</evidence>
<dbReference type="PROSITE" id="PS51450">
    <property type="entry name" value="LRR"/>
    <property type="match status" value="1"/>
</dbReference>
<evidence type="ECO:0000313" key="17">
    <source>
        <dbReference type="Proteomes" id="UP001066276"/>
    </source>
</evidence>
<comment type="caution">
    <text evidence="16">The sequence shown here is derived from an EMBL/GenBank/DDBJ whole genome shotgun (WGS) entry which is preliminary data.</text>
</comment>
<feature type="domain" description="TIR" evidence="15">
    <location>
        <begin position="402"/>
        <end position="545"/>
    </location>
</feature>
<dbReference type="PROSITE" id="PS50104">
    <property type="entry name" value="TIR"/>
    <property type="match status" value="1"/>
</dbReference>
<keyword evidence="3" id="KW-0399">Innate immunity</keyword>
<reference evidence="16" key="1">
    <citation type="journal article" date="2022" name="bioRxiv">
        <title>Sequencing and chromosome-scale assembly of the giantPleurodeles waltlgenome.</title>
        <authorList>
            <person name="Brown T."/>
            <person name="Elewa A."/>
            <person name="Iarovenko S."/>
            <person name="Subramanian E."/>
            <person name="Araus A.J."/>
            <person name="Petzold A."/>
            <person name="Susuki M."/>
            <person name="Suzuki K.-i.T."/>
            <person name="Hayashi T."/>
            <person name="Toyoda A."/>
            <person name="Oliveira C."/>
            <person name="Osipova E."/>
            <person name="Leigh N.D."/>
            <person name="Simon A."/>
            <person name="Yun M.H."/>
        </authorList>
    </citation>
    <scope>NUCLEOTIDE SEQUENCE</scope>
    <source>
        <strain evidence="16">20211129_DDA</strain>
        <tissue evidence="16">Liver</tissue>
    </source>
</reference>
<feature type="transmembrane region" description="Helical" evidence="14">
    <location>
        <begin position="349"/>
        <end position="372"/>
    </location>
</feature>
<comment type="similarity">
    <text evidence="2">Belongs to the Toll-like receptor family.</text>
</comment>
<dbReference type="GO" id="GO:0005886">
    <property type="term" value="C:plasma membrane"/>
    <property type="evidence" value="ECO:0007669"/>
    <property type="project" value="TreeGrafter"/>
</dbReference>
<dbReference type="InterPro" id="IPR035897">
    <property type="entry name" value="Toll_tir_struct_dom_sf"/>
</dbReference>
<dbReference type="SUPFAM" id="SSF52200">
    <property type="entry name" value="Toll/Interleukin receptor TIR domain"/>
    <property type="match status" value="1"/>
</dbReference>
<evidence type="ECO:0000256" key="6">
    <source>
        <dbReference type="ARBA" id="ARBA00022729"/>
    </source>
</evidence>
<dbReference type="EMBL" id="JANPWB010000016">
    <property type="protein sequence ID" value="KAJ1081206.1"/>
    <property type="molecule type" value="Genomic_DNA"/>
</dbReference>
<sequence>MDLFNGLADTGVKELILFRGKFNENLLRLLLTNVQISNVTDLCLIAIDFARSLNLSASNVGISNLTLNKLLLQDISNPDILRFDWTFTWFSKVSNLHIINVNFNYVPCDAWDEMKNVIVLNISNNRLTNEFVYNPTCQNPSVPKLECFNASSNKITSLKIISLISINWPNLRVVDLSHNGIGSNDESCSWGPAITKLILHHNIIKKVIFQCLPTSLHYLDLSNSELDGLDTNYFTKTTNLSELLLSNNRIKFIPTIWKSPNLRFLAVDGNSFGVITKGSFNNMPKLAKLKAGNNPYHCTCELAMFIEETMQYGDLEFADWPQNYKCYHPEYLLRNTIESYDPGRLECDITLVVIISVTSTAVVVIISMLLCWKFDVPWYIKATCQIIQSRHRSRKGIPSRTYSYHAFVSYSSSDADWVRRELLYRLEQCNPAFSICIHERDFMPGKWIIDNIIENIEKSRKVIFVLSRSFVDSEWCNYELYFAHQRFIGHAFDDVILVVKENVSMDSLPSKFCKLRKMLSTKTYLEWPSEPNKQAFFWVQLKNVLGKCTLESAVQQTISWTNDTAVSELPVGS</sequence>
<evidence type="ECO:0000256" key="13">
    <source>
        <dbReference type="ARBA" id="ARBA00023198"/>
    </source>
</evidence>
<keyword evidence="6" id="KW-0732">Signal</keyword>
<dbReference type="SUPFAM" id="SSF52058">
    <property type="entry name" value="L domain-like"/>
    <property type="match status" value="1"/>
</dbReference>
<keyword evidence="9 14" id="KW-1133">Transmembrane helix</keyword>
<evidence type="ECO:0000256" key="9">
    <source>
        <dbReference type="ARBA" id="ARBA00022989"/>
    </source>
</evidence>
<evidence type="ECO:0000259" key="15">
    <source>
        <dbReference type="PROSITE" id="PS50104"/>
    </source>
</evidence>
<evidence type="ECO:0000256" key="5">
    <source>
        <dbReference type="ARBA" id="ARBA00022692"/>
    </source>
</evidence>
<keyword evidence="11" id="KW-0675">Receptor</keyword>
<keyword evidence="5 14" id="KW-0812">Transmembrane</keyword>
<comment type="subcellular location">
    <subcellularLocation>
        <location evidence="1">Membrane</location>
        <topology evidence="1">Single-pass type I membrane protein</topology>
    </subcellularLocation>
</comment>